<protein>
    <recommendedName>
        <fullName evidence="2">NACHT conflict system C-terminal helical domain-containing protein</fullName>
    </recommendedName>
</protein>
<feature type="compositionally biased region" description="Polar residues" evidence="1">
    <location>
        <begin position="100"/>
        <end position="117"/>
    </location>
</feature>
<dbReference type="RefSeq" id="WP_169361813.1">
    <property type="nucleotide sequence ID" value="NZ_JAAVJL010000001.1"/>
</dbReference>
<dbReference type="InterPro" id="IPR054501">
    <property type="entry name" value="NCH2"/>
</dbReference>
<dbReference type="Proteomes" id="UP000738376">
    <property type="component" value="Unassembled WGS sequence"/>
</dbReference>
<sequence>MLRGSDDFWRLLKKQIDGILAEDENLQKFLLWAKHKADSVQTNYKTVAVRAYYFESELYALDIAIDYAIALILAIDHNLAIVHERVVALVKRLNSHEDSGFNSSEDSGFNRSQSSGFNRPKSRAFHAPESILVLNDNGDSTIVVRVPNGSTWNDNNSMLAVSAPDGTWLASIVSTSDSIKLNSDLNLDSKLASASKLSGEHSPDIEGILKLASDMGNDVLQQKLLSLKDRLPYKQRNSNHNVQWWLTNGQEWIGELRQLCIDHRNICHNWKFTGEQVQLLAKYFKANLLLVECMNRSYVSKQVREEIEATMLLPRKK</sequence>
<dbReference type="Pfam" id="PF22727">
    <property type="entry name" value="NCH2"/>
    <property type="match status" value="1"/>
</dbReference>
<evidence type="ECO:0000259" key="2">
    <source>
        <dbReference type="Pfam" id="PF22727"/>
    </source>
</evidence>
<dbReference type="EMBL" id="JAAVJL010000001">
    <property type="protein sequence ID" value="NMF56696.1"/>
    <property type="molecule type" value="Genomic_DNA"/>
</dbReference>
<feature type="domain" description="NACHT conflict system C-terminal helical" evidence="2">
    <location>
        <begin position="220"/>
        <end position="314"/>
    </location>
</feature>
<reference evidence="3 4" key="1">
    <citation type="submission" date="2020-03" db="EMBL/GenBank/DDBJ databases">
        <title>Draft Genome Sequence of 2-Methylisoborneol Producing Pseudanabaena yagii Strain GIHE-NHR1 Isolated from North Han River in South Korea.</title>
        <authorList>
            <person name="Jeong J."/>
        </authorList>
    </citation>
    <scope>NUCLEOTIDE SEQUENCE [LARGE SCALE GENOMIC DNA]</scope>
    <source>
        <strain evidence="3 4">GIHE-NHR1</strain>
    </source>
</reference>
<feature type="region of interest" description="Disordered" evidence="1">
    <location>
        <begin position="98"/>
        <end position="121"/>
    </location>
</feature>
<accession>A0ABX1LNV2</accession>
<keyword evidence="4" id="KW-1185">Reference proteome</keyword>
<comment type="caution">
    <text evidence="3">The sequence shown here is derived from an EMBL/GenBank/DDBJ whole genome shotgun (WGS) entry which is preliminary data.</text>
</comment>
<proteinExistence type="predicted"/>
<name>A0ABX1LNV2_9CYAN</name>
<evidence type="ECO:0000313" key="3">
    <source>
        <dbReference type="EMBL" id="NMF56696.1"/>
    </source>
</evidence>
<gene>
    <name evidence="3" type="ORF">HC246_01290</name>
</gene>
<evidence type="ECO:0000256" key="1">
    <source>
        <dbReference type="SAM" id="MobiDB-lite"/>
    </source>
</evidence>
<evidence type="ECO:0000313" key="4">
    <source>
        <dbReference type="Proteomes" id="UP000738376"/>
    </source>
</evidence>
<organism evidence="3 4">
    <name type="scientific">Pseudanabaena yagii GIHE-NHR1</name>
    <dbReference type="NCBI Taxonomy" id="2722753"/>
    <lineage>
        <taxon>Bacteria</taxon>
        <taxon>Bacillati</taxon>
        <taxon>Cyanobacteriota</taxon>
        <taxon>Cyanophyceae</taxon>
        <taxon>Pseudanabaenales</taxon>
        <taxon>Pseudanabaenaceae</taxon>
        <taxon>Pseudanabaena</taxon>
        <taxon>Pseudanabaena yagii</taxon>
    </lineage>
</organism>